<organism evidence="3 4">
    <name type="scientific">Rubrimonas cliftonensis</name>
    <dbReference type="NCBI Taxonomy" id="89524"/>
    <lineage>
        <taxon>Bacteria</taxon>
        <taxon>Pseudomonadati</taxon>
        <taxon>Pseudomonadota</taxon>
        <taxon>Alphaproteobacteria</taxon>
        <taxon>Rhodobacterales</taxon>
        <taxon>Paracoccaceae</taxon>
        <taxon>Rubrimonas</taxon>
    </lineage>
</organism>
<dbReference type="SUPFAM" id="SSF55826">
    <property type="entry name" value="YbaK/ProRS associated domain"/>
    <property type="match status" value="1"/>
</dbReference>
<dbReference type="PANTHER" id="PTHR30411:SF1">
    <property type="entry name" value="CYTOPLASMIC PROTEIN"/>
    <property type="match status" value="1"/>
</dbReference>
<dbReference type="Proteomes" id="UP000198703">
    <property type="component" value="Unassembled WGS sequence"/>
</dbReference>
<evidence type="ECO:0000259" key="2">
    <source>
        <dbReference type="Pfam" id="PF04073"/>
    </source>
</evidence>
<dbReference type="GO" id="GO:0002161">
    <property type="term" value="F:aminoacyl-tRNA deacylase activity"/>
    <property type="evidence" value="ECO:0007669"/>
    <property type="project" value="InterPro"/>
</dbReference>
<dbReference type="PANTHER" id="PTHR30411">
    <property type="entry name" value="CYTOPLASMIC PROTEIN"/>
    <property type="match status" value="1"/>
</dbReference>
<gene>
    <name evidence="3" type="ORF">SAMN05444370_11066</name>
</gene>
<dbReference type="STRING" id="89524.SAMN05444370_11066"/>
<evidence type="ECO:0000313" key="3">
    <source>
        <dbReference type="EMBL" id="SEA72736.1"/>
    </source>
</evidence>
<sequence length="179" mass="17890">MSGATGDPVAPAPRPDAALAAAPPPGALKVAAALEAAGAPARIVRTPASAHTAEQAAAACGCDVGRIVKSLVFRDGPDGPARMVLASGANRVHEKRLGRLLGVALTRADADFVKAATGFSIGGVSPFGLPEAMRAGMIVDADIARLDTVWAAAGAPDCVVEIAVETLLRVTGGRIARIV</sequence>
<dbReference type="InterPro" id="IPR007214">
    <property type="entry name" value="YbaK/aa-tRNA-synth-assoc-dom"/>
</dbReference>
<dbReference type="EMBL" id="FNQM01000010">
    <property type="protein sequence ID" value="SEA72736.1"/>
    <property type="molecule type" value="Genomic_DNA"/>
</dbReference>
<dbReference type="Pfam" id="PF04073">
    <property type="entry name" value="tRNA_edit"/>
    <property type="match status" value="1"/>
</dbReference>
<proteinExistence type="predicted"/>
<evidence type="ECO:0000313" key="4">
    <source>
        <dbReference type="Proteomes" id="UP000198703"/>
    </source>
</evidence>
<dbReference type="RefSeq" id="WP_217632194.1">
    <property type="nucleotide sequence ID" value="NZ_FNQM01000010.1"/>
</dbReference>
<feature type="region of interest" description="Disordered" evidence="1">
    <location>
        <begin position="1"/>
        <end position="21"/>
    </location>
</feature>
<name>A0A1H4DJL1_9RHOB</name>
<dbReference type="AlphaFoldDB" id="A0A1H4DJL1"/>
<keyword evidence="4" id="KW-1185">Reference proteome</keyword>
<dbReference type="CDD" id="cd04333">
    <property type="entry name" value="ProX_deacylase"/>
    <property type="match status" value="1"/>
</dbReference>
<evidence type="ECO:0000256" key="1">
    <source>
        <dbReference type="SAM" id="MobiDB-lite"/>
    </source>
</evidence>
<feature type="domain" description="YbaK/aminoacyl-tRNA synthetase-associated" evidence="2">
    <location>
        <begin position="49"/>
        <end position="169"/>
    </location>
</feature>
<dbReference type="InterPro" id="IPR036754">
    <property type="entry name" value="YbaK/aa-tRNA-synt-asso_dom_sf"/>
</dbReference>
<reference evidence="3 4" key="1">
    <citation type="submission" date="2016-10" db="EMBL/GenBank/DDBJ databases">
        <authorList>
            <person name="de Groot N.N."/>
        </authorList>
    </citation>
    <scope>NUCLEOTIDE SEQUENCE [LARGE SCALE GENOMIC DNA]</scope>
    <source>
        <strain evidence="3 4">DSM 15345</strain>
    </source>
</reference>
<accession>A0A1H4DJL1</accession>
<protein>
    <submittedName>
        <fullName evidence="3">Cys-tRNA(Pro) deacylase, prolyl-tRNA editing enzyme YbaK/EbsC</fullName>
    </submittedName>
</protein>
<dbReference type="Gene3D" id="3.90.960.10">
    <property type="entry name" value="YbaK/aminoacyl-tRNA synthetase-associated domain"/>
    <property type="match status" value="1"/>
</dbReference>